<evidence type="ECO:0000313" key="3">
    <source>
        <dbReference type="Proteomes" id="UP001183881"/>
    </source>
</evidence>
<evidence type="ECO:0000313" key="2">
    <source>
        <dbReference type="EMBL" id="MDT0398673.1"/>
    </source>
</evidence>
<organism evidence="2 3">
    <name type="scientific">Streptomyces edwardsiae</name>
    <dbReference type="NCBI Taxonomy" id="3075527"/>
    <lineage>
        <taxon>Bacteria</taxon>
        <taxon>Bacillati</taxon>
        <taxon>Actinomycetota</taxon>
        <taxon>Actinomycetes</taxon>
        <taxon>Kitasatosporales</taxon>
        <taxon>Streptomycetaceae</taxon>
        <taxon>Streptomyces</taxon>
    </lineage>
</organism>
<dbReference type="RefSeq" id="WP_311647708.1">
    <property type="nucleotide sequence ID" value="NZ_JAVRFA010000054.1"/>
</dbReference>
<feature type="compositionally biased region" description="Polar residues" evidence="1">
    <location>
        <begin position="1"/>
        <end position="23"/>
    </location>
</feature>
<feature type="region of interest" description="Disordered" evidence="1">
    <location>
        <begin position="1"/>
        <end position="35"/>
    </location>
</feature>
<evidence type="ECO:0008006" key="4">
    <source>
        <dbReference type="Google" id="ProtNLM"/>
    </source>
</evidence>
<dbReference type="Proteomes" id="UP001183881">
    <property type="component" value="Unassembled WGS sequence"/>
</dbReference>
<evidence type="ECO:0000256" key="1">
    <source>
        <dbReference type="SAM" id="MobiDB-lite"/>
    </source>
</evidence>
<comment type="caution">
    <text evidence="2">The sequence shown here is derived from an EMBL/GenBank/DDBJ whole genome shotgun (WGS) entry which is preliminary data.</text>
</comment>
<dbReference type="Gene3D" id="1.10.10.10">
    <property type="entry name" value="Winged helix-like DNA-binding domain superfamily/Winged helix DNA-binding domain"/>
    <property type="match status" value="1"/>
</dbReference>
<accession>A0ABU2Q402</accession>
<dbReference type="EMBL" id="JAVRFA010000054">
    <property type="protein sequence ID" value="MDT0398673.1"/>
    <property type="molecule type" value="Genomic_DNA"/>
</dbReference>
<dbReference type="InterPro" id="IPR036388">
    <property type="entry name" value="WH-like_DNA-bd_sf"/>
</dbReference>
<protein>
    <recommendedName>
        <fullName evidence="4">MarR family transcriptional regulator</fullName>
    </recommendedName>
</protein>
<sequence length="108" mass="11396">MSRGSSADPFSTFLNATNRQVTHGHSPAGPGRSTEALPPVAMLVIQALYGRPRTAVGDLRVGLGLTTLQIAEAVEVLRRLSLVEVIAAEADEAVEITPSGREFVDGTR</sequence>
<keyword evidence="3" id="KW-1185">Reference proteome</keyword>
<reference evidence="3" key="1">
    <citation type="submission" date="2023-07" db="EMBL/GenBank/DDBJ databases">
        <title>30 novel species of actinomycetes from the DSMZ collection.</title>
        <authorList>
            <person name="Nouioui I."/>
        </authorList>
    </citation>
    <scope>NUCLEOTIDE SEQUENCE [LARGE SCALE GENOMIC DNA]</scope>
    <source>
        <strain evidence="3">DSM 41636</strain>
    </source>
</reference>
<proteinExistence type="predicted"/>
<name>A0ABU2Q402_9ACTN</name>
<gene>
    <name evidence="2" type="ORF">RM705_28845</name>
</gene>